<name>A0A3Q0QZT3_AMPCI</name>
<organism evidence="2 3">
    <name type="scientific">Amphilophus citrinellus</name>
    <name type="common">Midas cichlid</name>
    <name type="synonym">Cichlasoma citrinellum</name>
    <dbReference type="NCBI Taxonomy" id="61819"/>
    <lineage>
        <taxon>Eukaryota</taxon>
        <taxon>Metazoa</taxon>
        <taxon>Chordata</taxon>
        <taxon>Craniata</taxon>
        <taxon>Vertebrata</taxon>
        <taxon>Euteleostomi</taxon>
        <taxon>Actinopterygii</taxon>
        <taxon>Neopterygii</taxon>
        <taxon>Teleostei</taxon>
        <taxon>Neoteleostei</taxon>
        <taxon>Acanthomorphata</taxon>
        <taxon>Ovalentaria</taxon>
        <taxon>Cichlomorphae</taxon>
        <taxon>Cichliformes</taxon>
        <taxon>Cichlidae</taxon>
        <taxon>New World cichlids</taxon>
        <taxon>Cichlasomatinae</taxon>
        <taxon>Heroini</taxon>
        <taxon>Amphilophus</taxon>
    </lineage>
</organism>
<dbReference type="GeneTree" id="ENSGT00980000203447"/>
<evidence type="ECO:0000313" key="2">
    <source>
        <dbReference type="Ensembl" id="ENSACIP00000005199.1"/>
    </source>
</evidence>
<dbReference type="Proteomes" id="UP000261340">
    <property type="component" value="Unplaced"/>
</dbReference>
<proteinExistence type="predicted"/>
<evidence type="ECO:0000313" key="3">
    <source>
        <dbReference type="Proteomes" id="UP000261340"/>
    </source>
</evidence>
<accession>A0A3Q0QZT3</accession>
<feature type="region of interest" description="Disordered" evidence="1">
    <location>
        <begin position="1"/>
        <end position="43"/>
    </location>
</feature>
<reference evidence="2" key="2">
    <citation type="submission" date="2025-09" db="UniProtKB">
        <authorList>
            <consortium name="Ensembl"/>
        </authorList>
    </citation>
    <scope>IDENTIFICATION</scope>
</reference>
<reference evidence="2" key="1">
    <citation type="submission" date="2025-08" db="UniProtKB">
        <authorList>
            <consortium name="Ensembl"/>
        </authorList>
    </citation>
    <scope>IDENTIFICATION</scope>
</reference>
<evidence type="ECO:0000256" key="1">
    <source>
        <dbReference type="SAM" id="MobiDB-lite"/>
    </source>
</evidence>
<sequence length="43" mass="4059">AAGPISSGCGGRPSAGGPLNGLSHHEGAGGRSMGGVEHRGLHL</sequence>
<dbReference type="Ensembl" id="ENSACIT00000005364.1">
    <property type="protein sequence ID" value="ENSACIP00000005199.1"/>
    <property type="gene ID" value="ENSACIG00000004113.1"/>
</dbReference>
<protein>
    <submittedName>
        <fullName evidence="2">Si:dkey-10p5.10</fullName>
    </submittedName>
</protein>
<dbReference type="AlphaFoldDB" id="A0A3Q0QZT3"/>
<keyword evidence="3" id="KW-1185">Reference proteome</keyword>